<feature type="domain" description="RRM Nup35-type" evidence="9">
    <location>
        <begin position="52"/>
        <end position="129"/>
    </location>
</feature>
<evidence type="ECO:0000256" key="4">
    <source>
        <dbReference type="ARBA" id="ARBA00022927"/>
    </source>
</evidence>
<dbReference type="GO" id="GO:0044613">
    <property type="term" value="C:nuclear pore central transport channel"/>
    <property type="evidence" value="ECO:0007669"/>
    <property type="project" value="TreeGrafter"/>
</dbReference>
<evidence type="ECO:0000256" key="5">
    <source>
        <dbReference type="ARBA" id="ARBA00023010"/>
    </source>
</evidence>
<dbReference type="InterPro" id="IPR012677">
    <property type="entry name" value="Nucleotide-bd_a/b_plait_sf"/>
</dbReference>
<dbReference type="GO" id="GO:0017056">
    <property type="term" value="F:structural constituent of nuclear pore"/>
    <property type="evidence" value="ECO:0007669"/>
    <property type="project" value="TreeGrafter"/>
</dbReference>
<dbReference type="GeneID" id="93646426"/>
<keyword evidence="11" id="KW-1185">Reference proteome</keyword>
<gene>
    <name evidence="10" type="ORF">NEDG_00076</name>
</gene>
<dbReference type="Pfam" id="PF05172">
    <property type="entry name" value="RRM_Nup35"/>
    <property type="match status" value="1"/>
</dbReference>
<dbReference type="Proteomes" id="UP000185944">
    <property type="component" value="Unassembled WGS sequence"/>
</dbReference>
<evidence type="ECO:0000256" key="1">
    <source>
        <dbReference type="ARBA" id="ARBA00004567"/>
    </source>
</evidence>
<evidence type="ECO:0000256" key="7">
    <source>
        <dbReference type="ARBA" id="ARBA00023242"/>
    </source>
</evidence>
<dbReference type="GO" id="GO:0006999">
    <property type="term" value="P:nuclear pore organization"/>
    <property type="evidence" value="ECO:0007669"/>
    <property type="project" value="TreeGrafter"/>
</dbReference>
<organism evidence="10 11">
    <name type="scientific">Nematocida displodere</name>
    <dbReference type="NCBI Taxonomy" id="1805483"/>
    <lineage>
        <taxon>Eukaryota</taxon>
        <taxon>Fungi</taxon>
        <taxon>Fungi incertae sedis</taxon>
        <taxon>Microsporidia</taxon>
        <taxon>Nematocida</taxon>
    </lineage>
</organism>
<evidence type="ECO:0000259" key="9">
    <source>
        <dbReference type="PROSITE" id="PS51472"/>
    </source>
</evidence>
<keyword evidence="5" id="KW-0811">Translocation</keyword>
<dbReference type="InterPro" id="IPR035979">
    <property type="entry name" value="RBD_domain_sf"/>
</dbReference>
<dbReference type="RefSeq" id="XP_067545202.1">
    <property type="nucleotide sequence ID" value="XM_067687494.1"/>
</dbReference>
<evidence type="ECO:0000256" key="3">
    <source>
        <dbReference type="ARBA" id="ARBA00022816"/>
    </source>
</evidence>
<dbReference type="PANTHER" id="PTHR21527:SF6">
    <property type="entry name" value="NUCLEOPORIN NUP35"/>
    <property type="match status" value="1"/>
</dbReference>
<dbReference type="InterPro" id="IPR007846">
    <property type="entry name" value="RRM_NUP35_dom"/>
</dbReference>
<dbReference type="GO" id="GO:0044615">
    <property type="term" value="C:nuclear pore nuclear basket"/>
    <property type="evidence" value="ECO:0007669"/>
    <property type="project" value="TreeGrafter"/>
</dbReference>
<evidence type="ECO:0000313" key="11">
    <source>
        <dbReference type="Proteomes" id="UP000185944"/>
    </source>
</evidence>
<keyword evidence="2 8" id="KW-0813">Transport</keyword>
<dbReference type="PANTHER" id="PTHR21527">
    <property type="entry name" value="NUCLEOPORIN NUP35"/>
    <property type="match status" value="1"/>
</dbReference>
<comment type="subcellular location">
    <subcellularLocation>
        <location evidence="1">Nucleus</location>
        <location evidence="1">Nuclear pore complex</location>
    </subcellularLocation>
</comment>
<evidence type="ECO:0000256" key="2">
    <source>
        <dbReference type="ARBA" id="ARBA00022448"/>
    </source>
</evidence>
<sequence>MRDREEQSGSNATYPSLFEDSRGSEMSYKHMYIPESSIYDEQVPLKHKRDLHLSQRSITVFGYSATSVECVLRRFKTFGEIKDINYGKNWMDIKYDQEKQMFRALKENGTILNEEMIGVMQKNRKDVGSLRYGDDNVFAKPEEGILVRIFAYLFGK</sequence>
<dbReference type="GO" id="GO:0006607">
    <property type="term" value="P:NLS-bearing protein import into nucleus"/>
    <property type="evidence" value="ECO:0007669"/>
    <property type="project" value="TreeGrafter"/>
</dbReference>
<comment type="caution">
    <text evidence="10">The sequence shown here is derived from an EMBL/GenBank/DDBJ whole genome shotgun (WGS) entry which is preliminary data.</text>
</comment>
<dbReference type="EMBL" id="LTDL01000014">
    <property type="protein sequence ID" value="OAG31601.1"/>
    <property type="molecule type" value="Genomic_DNA"/>
</dbReference>
<keyword evidence="3 8" id="KW-0509">mRNA transport</keyword>
<evidence type="ECO:0000256" key="8">
    <source>
        <dbReference type="PROSITE-ProRule" id="PRU00804"/>
    </source>
</evidence>
<keyword evidence="6 8" id="KW-0906">Nuclear pore complex</keyword>
<dbReference type="OrthoDB" id="1733656at2759"/>
<keyword evidence="7 8" id="KW-0539">Nucleus</keyword>
<dbReference type="VEuPathDB" id="MicrosporidiaDB:NEDG_00076"/>
<dbReference type="CDD" id="cd12441">
    <property type="entry name" value="RRM_Nup53_like"/>
    <property type="match status" value="1"/>
</dbReference>
<accession>A0A177EJF4</accession>
<evidence type="ECO:0000256" key="6">
    <source>
        <dbReference type="ARBA" id="ARBA00023132"/>
    </source>
</evidence>
<keyword evidence="4" id="KW-0653">Protein transport</keyword>
<dbReference type="PROSITE" id="PS51472">
    <property type="entry name" value="RRM_NUP35"/>
    <property type="match status" value="1"/>
</dbReference>
<evidence type="ECO:0000313" key="10">
    <source>
        <dbReference type="EMBL" id="OAG31601.1"/>
    </source>
</evidence>
<dbReference type="GO" id="GO:0051028">
    <property type="term" value="P:mRNA transport"/>
    <property type="evidence" value="ECO:0007669"/>
    <property type="project" value="UniProtKB-UniRule"/>
</dbReference>
<proteinExistence type="predicted"/>
<protein>
    <recommendedName>
        <fullName evidence="9">RRM Nup35-type domain-containing protein</fullName>
    </recommendedName>
</protein>
<dbReference type="SUPFAM" id="SSF54928">
    <property type="entry name" value="RNA-binding domain, RBD"/>
    <property type="match status" value="1"/>
</dbReference>
<dbReference type="Gene3D" id="3.30.70.330">
    <property type="match status" value="1"/>
</dbReference>
<dbReference type="GO" id="GO:0005543">
    <property type="term" value="F:phospholipid binding"/>
    <property type="evidence" value="ECO:0007669"/>
    <property type="project" value="TreeGrafter"/>
</dbReference>
<reference evidence="10 11" key="1">
    <citation type="submission" date="2016-02" db="EMBL/GenBank/DDBJ databases">
        <title>Discovery of a natural microsporidian pathogen with a broad tissue tropism in Caenorhabditis elegans.</title>
        <authorList>
            <person name="Luallen R.J."/>
            <person name="Reinke A.W."/>
            <person name="Tong L."/>
            <person name="Botts M.R."/>
            <person name="Felix M.-A."/>
            <person name="Troemel E.R."/>
        </authorList>
    </citation>
    <scope>NUCLEOTIDE SEQUENCE [LARGE SCALE GENOMIC DNA]</scope>
    <source>
        <strain evidence="10 11">JUm2807</strain>
    </source>
</reference>
<dbReference type="AlphaFoldDB" id="A0A177EJF4"/>
<dbReference type="GO" id="GO:0003676">
    <property type="term" value="F:nucleic acid binding"/>
    <property type="evidence" value="ECO:0007669"/>
    <property type="project" value="InterPro"/>
</dbReference>
<name>A0A177EJF4_9MICR</name>